<accession>A0ABW1T4M6</accession>
<sequence>MSESPESLPRRHQIEVPTELVVGVPADFASVWHTPESFVIDFLSARGPAQIVDDQGGPVLSQDLVVSARVRMPPTHVIELMKALERQLSTWETQTGQRSPVEPPHPDL</sequence>
<comment type="caution">
    <text evidence="1">The sequence shown here is derived from an EMBL/GenBank/DDBJ whole genome shotgun (WGS) entry which is preliminary data.</text>
</comment>
<gene>
    <name evidence="1" type="ORF">ACFQGU_15270</name>
</gene>
<reference evidence="2" key="1">
    <citation type="journal article" date="2019" name="Int. J. Syst. Evol. Microbiol.">
        <title>The Global Catalogue of Microorganisms (GCM) 10K type strain sequencing project: providing services to taxonomists for standard genome sequencing and annotation.</title>
        <authorList>
            <consortium name="The Broad Institute Genomics Platform"/>
            <consortium name="The Broad Institute Genome Sequencing Center for Infectious Disease"/>
            <person name="Wu L."/>
            <person name="Ma J."/>
        </authorList>
    </citation>
    <scope>NUCLEOTIDE SEQUENCE [LARGE SCALE GENOMIC DNA]</scope>
    <source>
        <strain evidence="2">CGMCC 4.7317</strain>
    </source>
</reference>
<keyword evidence="2" id="KW-1185">Reference proteome</keyword>
<dbReference type="Pfam" id="PF11950">
    <property type="entry name" value="DUF3467"/>
    <property type="match status" value="1"/>
</dbReference>
<dbReference type="InterPro" id="IPR021857">
    <property type="entry name" value="DUF3467"/>
</dbReference>
<evidence type="ECO:0000313" key="1">
    <source>
        <dbReference type="EMBL" id="MFC6239239.1"/>
    </source>
</evidence>
<evidence type="ECO:0000313" key="2">
    <source>
        <dbReference type="Proteomes" id="UP001596138"/>
    </source>
</evidence>
<proteinExistence type="predicted"/>
<dbReference type="RefSeq" id="WP_386768137.1">
    <property type="nucleotide sequence ID" value="NZ_JBHSTI010000008.1"/>
</dbReference>
<name>A0ABW1T4M6_9ACTN</name>
<organism evidence="1 2">
    <name type="scientific">Longivirga aurantiaca</name>
    <dbReference type="NCBI Taxonomy" id="1837743"/>
    <lineage>
        <taxon>Bacteria</taxon>
        <taxon>Bacillati</taxon>
        <taxon>Actinomycetota</taxon>
        <taxon>Actinomycetes</taxon>
        <taxon>Sporichthyales</taxon>
        <taxon>Sporichthyaceae</taxon>
        <taxon>Longivirga</taxon>
    </lineage>
</organism>
<protein>
    <submittedName>
        <fullName evidence="1">DUF3467 domain-containing protein</fullName>
    </submittedName>
</protein>
<dbReference type="EMBL" id="JBHSTI010000008">
    <property type="protein sequence ID" value="MFC6239239.1"/>
    <property type="molecule type" value="Genomic_DNA"/>
</dbReference>
<dbReference type="Proteomes" id="UP001596138">
    <property type="component" value="Unassembled WGS sequence"/>
</dbReference>